<dbReference type="PANTHER" id="PTHR13068">
    <property type="entry name" value="CGI-12 PROTEIN-RELATED"/>
    <property type="match status" value="1"/>
</dbReference>
<keyword evidence="2" id="KW-0804">Transcription</keyword>
<proteinExistence type="inferred from homology"/>
<dbReference type="GO" id="GO:0006353">
    <property type="term" value="P:DNA-templated transcription termination"/>
    <property type="evidence" value="ECO:0007669"/>
    <property type="project" value="UniProtKB-KW"/>
</dbReference>
<keyword evidence="2" id="KW-0805">Transcription regulation</keyword>
<dbReference type="GO" id="GO:0003676">
    <property type="term" value="F:nucleic acid binding"/>
    <property type="evidence" value="ECO:0007669"/>
    <property type="project" value="InterPro"/>
</dbReference>
<evidence type="ECO:0008006" key="6">
    <source>
        <dbReference type="Google" id="ProtNLM"/>
    </source>
</evidence>
<keyword evidence="3" id="KW-0809">Transit peptide</keyword>
<dbReference type="PANTHER" id="PTHR13068:SF36">
    <property type="entry name" value="TRANSCRIPTION TERMINATION FACTOR MTEF1, CHLOROPLASTIC"/>
    <property type="match status" value="1"/>
</dbReference>
<dbReference type="InterPro" id="IPR003690">
    <property type="entry name" value="MTERF"/>
</dbReference>
<dbReference type="Pfam" id="PF02536">
    <property type="entry name" value="mTERF"/>
    <property type="match status" value="1"/>
</dbReference>
<keyword evidence="2" id="KW-0806">Transcription termination</keyword>
<accession>A0A2I0A585</accession>
<dbReference type="AlphaFoldDB" id="A0A2I0A585"/>
<reference evidence="4 5" key="1">
    <citation type="journal article" date="2017" name="Nature">
        <title>The Apostasia genome and the evolution of orchids.</title>
        <authorList>
            <person name="Zhang G.Q."/>
            <person name="Liu K.W."/>
            <person name="Li Z."/>
            <person name="Lohaus R."/>
            <person name="Hsiao Y.Y."/>
            <person name="Niu S.C."/>
            <person name="Wang J.Y."/>
            <person name="Lin Y.C."/>
            <person name="Xu Q."/>
            <person name="Chen L.J."/>
            <person name="Yoshida K."/>
            <person name="Fujiwara S."/>
            <person name="Wang Z.W."/>
            <person name="Zhang Y.Q."/>
            <person name="Mitsuda N."/>
            <person name="Wang M."/>
            <person name="Liu G.H."/>
            <person name="Pecoraro L."/>
            <person name="Huang H.X."/>
            <person name="Xiao X.J."/>
            <person name="Lin M."/>
            <person name="Wu X.Y."/>
            <person name="Wu W.L."/>
            <person name="Chen Y.Y."/>
            <person name="Chang S.B."/>
            <person name="Sakamoto S."/>
            <person name="Ohme-Takagi M."/>
            <person name="Yagi M."/>
            <person name="Zeng S.J."/>
            <person name="Shen C.Y."/>
            <person name="Yeh C.M."/>
            <person name="Luo Y.B."/>
            <person name="Tsai W.C."/>
            <person name="Van de Peer Y."/>
            <person name="Liu Z.J."/>
        </authorList>
    </citation>
    <scope>NUCLEOTIDE SEQUENCE [LARGE SCALE GENOMIC DNA]</scope>
    <source>
        <strain evidence="5">cv. Shenzhen</strain>
        <tissue evidence="4">Stem</tissue>
    </source>
</reference>
<evidence type="ECO:0000256" key="3">
    <source>
        <dbReference type="ARBA" id="ARBA00022946"/>
    </source>
</evidence>
<dbReference type="Gene3D" id="1.25.70.10">
    <property type="entry name" value="Transcription termination factor 3, mitochondrial"/>
    <property type="match status" value="1"/>
</dbReference>
<evidence type="ECO:0000313" key="5">
    <source>
        <dbReference type="Proteomes" id="UP000236161"/>
    </source>
</evidence>
<sequence>MNAFPFPLHTAPKFLQSLNPNPSSSPHRSLFAAVGFASTSSGDAGLRFREKLLFLERDLGVDSSRVLSLNPDLRSAPLSSLRSVSSLLASFGLLPSDSARLLSLHPCLLTADPETSILPVFRFLLQQVGIPFADLRLSASRCPRLLLSSVPDLLLPSFTYLRRLGFVGAHRITARTTVLLISDAEQTFIPKLDFLQSLGFSYRETVKMILRSPSLLTYSIDKNFRPKVEFLIAEMGREILEMKEFPQYFAFSLEGRIKPRHKMLVERGFDASSLSLKEMLRVSDGEFQERLLDMRLRSIDPRL</sequence>
<dbReference type="EMBL" id="KZ452018">
    <property type="protein sequence ID" value="PKA50707.1"/>
    <property type="molecule type" value="Genomic_DNA"/>
</dbReference>
<keyword evidence="5" id="KW-1185">Reference proteome</keyword>
<gene>
    <name evidence="4" type="ORF">AXF42_Ash017586</name>
</gene>
<comment type="similarity">
    <text evidence="1">Belongs to the mTERF family.</text>
</comment>
<protein>
    <recommendedName>
        <fullName evidence="6">Transcription termination factor MTEF1, chloroplastic</fullName>
    </recommendedName>
</protein>
<dbReference type="SMART" id="SM00733">
    <property type="entry name" value="Mterf"/>
    <property type="match status" value="5"/>
</dbReference>
<name>A0A2I0A585_9ASPA</name>
<dbReference type="OrthoDB" id="637682at2759"/>
<dbReference type="STRING" id="1088818.A0A2I0A585"/>
<evidence type="ECO:0000256" key="1">
    <source>
        <dbReference type="ARBA" id="ARBA00007692"/>
    </source>
</evidence>
<dbReference type="Proteomes" id="UP000236161">
    <property type="component" value="Unassembled WGS sequence"/>
</dbReference>
<dbReference type="InterPro" id="IPR038538">
    <property type="entry name" value="MTERF_sf"/>
</dbReference>
<organism evidence="4 5">
    <name type="scientific">Apostasia shenzhenica</name>
    <dbReference type="NCBI Taxonomy" id="1088818"/>
    <lineage>
        <taxon>Eukaryota</taxon>
        <taxon>Viridiplantae</taxon>
        <taxon>Streptophyta</taxon>
        <taxon>Embryophyta</taxon>
        <taxon>Tracheophyta</taxon>
        <taxon>Spermatophyta</taxon>
        <taxon>Magnoliopsida</taxon>
        <taxon>Liliopsida</taxon>
        <taxon>Asparagales</taxon>
        <taxon>Orchidaceae</taxon>
        <taxon>Apostasioideae</taxon>
        <taxon>Apostasia</taxon>
    </lineage>
</organism>
<evidence type="ECO:0000313" key="4">
    <source>
        <dbReference type="EMBL" id="PKA50707.1"/>
    </source>
</evidence>
<evidence type="ECO:0000256" key="2">
    <source>
        <dbReference type="ARBA" id="ARBA00022472"/>
    </source>
</evidence>